<dbReference type="GO" id="GO:0006397">
    <property type="term" value="P:mRNA processing"/>
    <property type="evidence" value="ECO:0007669"/>
    <property type="project" value="UniProtKB-KW"/>
</dbReference>
<evidence type="ECO:0000313" key="5">
    <source>
        <dbReference type="Proteomes" id="UP000631114"/>
    </source>
</evidence>
<gene>
    <name evidence="4" type="ORF">IFM89_036213</name>
</gene>
<organism evidence="4 5">
    <name type="scientific">Coptis chinensis</name>
    <dbReference type="NCBI Taxonomy" id="261450"/>
    <lineage>
        <taxon>Eukaryota</taxon>
        <taxon>Viridiplantae</taxon>
        <taxon>Streptophyta</taxon>
        <taxon>Embryophyta</taxon>
        <taxon>Tracheophyta</taxon>
        <taxon>Spermatophyta</taxon>
        <taxon>Magnoliopsida</taxon>
        <taxon>Ranunculales</taxon>
        <taxon>Ranunculaceae</taxon>
        <taxon>Coptidoideae</taxon>
        <taxon>Coptis</taxon>
    </lineage>
</organism>
<name>A0A835GZW3_9MAGN</name>
<feature type="compositionally biased region" description="Basic and acidic residues" evidence="2">
    <location>
        <begin position="15"/>
        <end position="25"/>
    </location>
</feature>
<keyword evidence="5" id="KW-1185">Reference proteome</keyword>
<evidence type="ECO:0000313" key="4">
    <source>
        <dbReference type="EMBL" id="KAF9590690.1"/>
    </source>
</evidence>
<dbReference type="OrthoDB" id="342454at2759"/>
<dbReference type="AlphaFoldDB" id="A0A835GZW3"/>
<dbReference type="Pfam" id="PF04818">
    <property type="entry name" value="CID"/>
    <property type="match status" value="1"/>
</dbReference>
<reference evidence="4 5" key="1">
    <citation type="submission" date="2020-10" db="EMBL/GenBank/DDBJ databases">
        <title>The Coptis chinensis genome and diversification of protoberbering-type alkaloids.</title>
        <authorList>
            <person name="Wang B."/>
            <person name="Shu S."/>
            <person name="Song C."/>
            <person name="Liu Y."/>
        </authorList>
    </citation>
    <scope>NUCLEOTIDE SEQUENCE [LARGE SCALE GENOMIC DNA]</scope>
    <source>
        <strain evidence="4">HL-2020</strain>
        <tissue evidence="4">Leaf</tissue>
    </source>
</reference>
<feature type="domain" description="CID" evidence="3">
    <location>
        <begin position="25"/>
        <end position="75"/>
    </location>
</feature>
<dbReference type="Gene3D" id="1.25.40.90">
    <property type="match status" value="1"/>
</dbReference>
<evidence type="ECO:0000256" key="2">
    <source>
        <dbReference type="SAM" id="MobiDB-lite"/>
    </source>
</evidence>
<proteinExistence type="predicted"/>
<keyword evidence="1" id="KW-0507">mRNA processing</keyword>
<dbReference type="EMBL" id="JADFTS010000009">
    <property type="protein sequence ID" value="KAF9590690.1"/>
    <property type="molecule type" value="Genomic_DNA"/>
</dbReference>
<dbReference type="InterPro" id="IPR006569">
    <property type="entry name" value="CID_dom"/>
</dbReference>
<dbReference type="PANTHER" id="PTHR47422">
    <property type="entry name" value="DNAJ HEAT SHOCK N-TERMINAL DOMAIN-CONTAINING PROTEIN"/>
    <property type="match status" value="1"/>
</dbReference>
<dbReference type="PANTHER" id="PTHR47422:SF1">
    <property type="entry name" value="DNAJ HEAT SHOCK N-TERMINAL DOMAIN-CONTAINING PROTEIN"/>
    <property type="match status" value="1"/>
</dbReference>
<protein>
    <recommendedName>
        <fullName evidence="3">CID domain-containing protein</fullName>
    </recommendedName>
</protein>
<dbReference type="GO" id="GO:0005634">
    <property type="term" value="C:nucleus"/>
    <property type="evidence" value="ECO:0007669"/>
    <property type="project" value="UniProtKB-ARBA"/>
</dbReference>
<feature type="region of interest" description="Disordered" evidence="2">
    <location>
        <begin position="1"/>
        <end position="25"/>
    </location>
</feature>
<accession>A0A835GZW3</accession>
<dbReference type="Proteomes" id="UP000631114">
    <property type="component" value="Unassembled WGS sequence"/>
</dbReference>
<dbReference type="InterPro" id="IPR008942">
    <property type="entry name" value="ENTH_VHS"/>
</dbReference>
<sequence length="339" mass="37661">MTRQHSLPSMGQGRPDYDPSPKSFSRESIKGAKIWFMQRSPFAPTLAEALRERVLSLGDFERQLHIVYLANDILFERILDPSPITVSTYAYLAPKAIEIEIGQNVLGYILGKFPDVVHDLKQVDTTGISDRYFVKQLRKLFDSLNLKESDDGIFLLPPKCRPTLEVVGPMMSLHERLRDHKLPQSGSNIELMKTTDDAHGSPVVVEEDPAPRRRVIGPEMPSSELLATAAKLTEATAKVRDAEFEFDNDLFIGPAPPAVAASSNEAEHFEEVTRIMEVETGSPYDLLGVNRNMSADNIKKRDDILTEMFFMLSSTSVFEAVTYGPSGQVLSSTGPSSIC</sequence>
<evidence type="ECO:0000259" key="3">
    <source>
        <dbReference type="Pfam" id="PF04818"/>
    </source>
</evidence>
<comment type="caution">
    <text evidence="4">The sequence shown here is derived from an EMBL/GenBank/DDBJ whole genome shotgun (WGS) entry which is preliminary data.</text>
</comment>
<evidence type="ECO:0000256" key="1">
    <source>
        <dbReference type="ARBA" id="ARBA00022664"/>
    </source>
</evidence>